<protein>
    <submittedName>
        <fullName evidence="2">Uncharacterized protein</fullName>
    </submittedName>
</protein>
<evidence type="ECO:0000313" key="3">
    <source>
        <dbReference type="Proteomes" id="UP000076502"/>
    </source>
</evidence>
<proteinExistence type="predicted"/>
<reference evidence="2 3" key="1">
    <citation type="submission" date="2015-07" db="EMBL/GenBank/DDBJ databases">
        <title>The genome of Dufourea novaeangliae.</title>
        <authorList>
            <person name="Pan H."/>
            <person name="Kapheim K."/>
        </authorList>
    </citation>
    <scope>NUCLEOTIDE SEQUENCE [LARGE SCALE GENOMIC DNA]</scope>
    <source>
        <strain evidence="2">0120121106</strain>
        <tissue evidence="2">Whole body</tissue>
    </source>
</reference>
<dbReference type="EMBL" id="KQ434846">
    <property type="protein sequence ID" value="KZC08346.1"/>
    <property type="molecule type" value="Genomic_DNA"/>
</dbReference>
<sequence>MIVRCTTRYEYLKNSIEQRITHLRDVRRASQGEKLGSRVWDMHTVPGSSKDLRSVRSSAIPGRTVTLARYQLTGVAISGSAWQSHSKTAVMAAIVSLKACRAALLQSGGSLQNWALTLFGHRNQFHFVAGALGVYNCCLKTTEKCWKLGISRCTDQINTNSIVQTCPDDRLYGTDHYAREIHTRNHPNVSLQPLHRTLRTSNVPYRNFRFTSDKPNYLKKEGFIASGRKRSDRYGGQPDDYSSDNRERHVAAYRRVSPILRPLAFSQRRPDASREGGPSPAEDGVPASSVRQCVCDMAARRYVDIDALHHAM</sequence>
<dbReference type="AlphaFoldDB" id="A0A154P8U6"/>
<gene>
    <name evidence="2" type="ORF">WN55_09250</name>
</gene>
<organism evidence="2 3">
    <name type="scientific">Dufourea novaeangliae</name>
    <name type="common">Sweat bee</name>
    <dbReference type="NCBI Taxonomy" id="178035"/>
    <lineage>
        <taxon>Eukaryota</taxon>
        <taxon>Metazoa</taxon>
        <taxon>Ecdysozoa</taxon>
        <taxon>Arthropoda</taxon>
        <taxon>Hexapoda</taxon>
        <taxon>Insecta</taxon>
        <taxon>Pterygota</taxon>
        <taxon>Neoptera</taxon>
        <taxon>Endopterygota</taxon>
        <taxon>Hymenoptera</taxon>
        <taxon>Apocrita</taxon>
        <taxon>Aculeata</taxon>
        <taxon>Apoidea</taxon>
        <taxon>Anthophila</taxon>
        <taxon>Halictidae</taxon>
        <taxon>Rophitinae</taxon>
        <taxon>Dufourea</taxon>
    </lineage>
</organism>
<evidence type="ECO:0000313" key="2">
    <source>
        <dbReference type="EMBL" id="KZC08346.1"/>
    </source>
</evidence>
<keyword evidence="3" id="KW-1185">Reference proteome</keyword>
<evidence type="ECO:0000256" key="1">
    <source>
        <dbReference type="SAM" id="MobiDB-lite"/>
    </source>
</evidence>
<name>A0A154P8U6_DUFNO</name>
<dbReference type="Proteomes" id="UP000076502">
    <property type="component" value="Unassembled WGS sequence"/>
</dbReference>
<accession>A0A154P8U6</accession>
<feature type="region of interest" description="Disordered" evidence="1">
    <location>
        <begin position="263"/>
        <end position="288"/>
    </location>
</feature>